<proteinExistence type="predicted"/>
<dbReference type="EMBL" id="NJHN03000036">
    <property type="protein sequence ID" value="KAH9422436.1"/>
    <property type="molecule type" value="Genomic_DNA"/>
</dbReference>
<organism evidence="2 3">
    <name type="scientific">Dermatophagoides pteronyssinus</name>
    <name type="common">European house dust mite</name>
    <dbReference type="NCBI Taxonomy" id="6956"/>
    <lineage>
        <taxon>Eukaryota</taxon>
        <taxon>Metazoa</taxon>
        <taxon>Ecdysozoa</taxon>
        <taxon>Arthropoda</taxon>
        <taxon>Chelicerata</taxon>
        <taxon>Arachnida</taxon>
        <taxon>Acari</taxon>
        <taxon>Acariformes</taxon>
        <taxon>Sarcoptiformes</taxon>
        <taxon>Astigmata</taxon>
        <taxon>Psoroptidia</taxon>
        <taxon>Analgoidea</taxon>
        <taxon>Pyroglyphidae</taxon>
        <taxon>Dermatophagoidinae</taxon>
        <taxon>Dermatophagoides</taxon>
    </lineage>
</organism>
<name>A0ABQ8JIM4_DERPT</name>
<sequence>MNKSIHLINNEICHNIVAINRNCRSSSLIKLQNLSLIALFGHQNQTNKRENDDDHQQQQYSLHT</sequence>
<reference evidence="2 3" key="1">
    <citation type="journal article" date="2018" name="J. Allergy Clin. Immunol.">
        <title>High-quality assembly of Dermatophagoides pteronyssinus genome and transcriptome reveals a wide range of novel allergens.</title>
        <authorList>
            <person name="Liu X.Y."/>
            <person name="Yang K.Y."/>
            <person name="Wang M.Q."/>
            <person name="Kwok J.S."/>
            <person name="Zeng X."/>
            <person name="Yang Z."/>
            <person name="Xiao X.J."/>
            <person name="Lau C.P."/>
            <person name="Li Y."/>
            <person name="Huang Z.M."/>
            <person name="Ba J.G."/>
            <person name="Yim A.K."/>
            <person name="Ouyang C.Y."/>
            <person name="Ngai S.M."/>
            <person name="Chan T.F."/>
            <person name="Leung E.L."/>
            <person name="Liu L."/>
            <person name="Liu Z.G."/>
            <person name="Tsui S.K."/>
        </authorList>
    </citation>
    <scope>NUCLEOTIDE SEQUENCE [LARGE SCALE GENOMIC DNA]</scope>
    <source>
        <strain evidence="2">Derp</strain>
    </source>
</reference>
<reference evidence="2 3" key="2">
    <citation type="journal article" date="2022" name="Mol. Biol. Evol.">
        <title>Comparative Genomics Reveals Insights into the Divergent Evolution of Astigmatic Mites and Household Pest Adaptations.</title>
        <authorList>
            <person name="Xiong Q."/>
            <person name="Wan A.T."/>
            <person name="Liu X."/>
            <person name="Fung C.S."/>
            <person name="Xiao X."/>
            <person name="Malainual N."/>
            <person name="Hou J."/>
            <person name="Wang L."/>
            <person name="Wang M."/>
            <person name="Yang K.Y."/>
            <person name="Cui Y."/>
            <person name="Leung E.L."/>
            <person name="Nong W."/>
            <person name="Shin S.K."/>
            <person name="Au S.W."/>
            <person name="Jeong K.Y."/>
            <person name="Chew F.T."/>
            <person name="Hui J.H."/>
            <person name="Leung T.F."/>
            <person name="Tungtrongchitr A."/>
            <person name="Zhong N."/>
            <person name="Liu Z."/>
            <person name="Tsui S.K."/>
        </authorList>
    </citation>
    <scope>NUCLEOTIDE SEQUENCE [LARGE SCALE GENOMIC DNA]</scope>
    <source>
        <strain evidence="2">Derp</strain>
    </source>
</reference>
<comment type="caution">
    <text evidence="2">The sequence shown here is derived from an EMBL/GenBank/DDBJ whole genome shotgun (WGS) entry which is preliminary data.</text>
</comment>
<evidence type="ECO:0000313" key="3">
    <source>
        <dbReference type="Proteomes" id="UP000887458"/>
    </source>
</evidence>
<evidence type="ECO:0000313" key="2">
    <source>
        <dbReference type="EMBL" id="KAH9422436.1"/>
    </source>
</evidence>
<feature type="compositionally biased region" description="Basic and acidic residues" evidence="1">
    <location>
        <begin position="47"/>
        <end position="56"/>
    </location>
</feature>
<gene>
    <name evidence="2" type="ORF">DERP_003112</name>
</gene>
<protein>
    <submittedName>
        <fullName evidence="2">Uncharacterized protein</fullName>
    </submittedName>
</protein>
<feature type="region of interest" description="Disordered" evidence="1">
    <location>
        <begin position="44"/>
        <end position="64"/>
    </location>
</feature>
<accession>A0ABQ8JIM4</accession>
<evidence type="ECO:0000256" key="1">
    <source>
        <dbReference type="SAM" id="MobiDB-lite"/>
    </source>
</evidence>
<dbReference type="Proteomes" id="UP000887458">
    <property type="component" value="Unassembled WGS sequence"/>
</dbReference>
<keyword evidence="3" id="KW-1185">Reference proteome</keyword>